<reference evidence="4 5" key="1">
    <citation type="submission" date="2018-03" db="EMBL/GenBank/DDBJ databases">
        <authorList>
            <person name="Keele B.F."/>
        </authorList>
    </citation>
    <scope>NUCLEOTIDE SEQUENCE [LARGE SCALE GENOMIC DNA]</scope>
    <source>
        <strain evidence="4 5">YL28-9</strain>
    </source>
</reference>
<dbReference type="NCBIfam" id="TIGR01777">
    <property type="entry name" value="yfcH"/>
    <property type="match status" value="1"/>
</dbReference>
<feature type="domain" description="NAD-dependent epimerase/dehydratase" evidence="2">
    <location>
        <begin position="7"/>
        <end position="220"/>
    </location>
</feature>
<evidence type="ECO:0000259" key="3">
    <source>
        <dbReference type="Pfam" id="PF08338"/>
    </source>
</evidence>
<dbReference type="RefSeq" id="WP_107214450.1">
    <property type="nucleotide sequence ID" value="NZ_KZ686268.1"/>
</dbReference>
<dbReference type="AlphaFoldDB" id="A0A2T3HPN9"/>
<organism evidence="4 5">
    <name type="scientific">Pedobacter yulinensis</name>
    <dbReference type="NCBI Taxonomy" id="2126353"/>
    <lineage>
        <taxon>Bacteria</taxon>
        <taxon>Pseudomonadati</taxon>
        <taxon>Bacteroidota</taxon>
        <taxon>Sphingobacteriia</taxon>
        <taxon>Sphingobacteriales</taxon>
        <taxon>Sphingobacteriaceae</taxon>
        <taxon>Pedobacter</taxon>
    </lineage>
</organism>
<evidence type="ECO:0000313" key="5">
    <source>
        <dbReference type="Proteomes" id="UP000240912"/>
    </source>
</evidence>
<dbReference type="InterPro" id="IPR001509">
    <property type="entry name" value="Epimerase_deHydtase"/>
</dbReference>
<comment type="caution">
    <text evidence="4">The sequence shown here is derived from an EMBL/GenBank/DDBJ whole genome shotgun (WGS) entry which is preliminary data.</text>
</comment>
<protein>
    <submittedName>
        <fullName evidence="4">TIGR01777 family protein</fullName>
    </submittedName>
</protein>
<sequence length="309" mass="34373">MKTYRKIVLAGGNGYLGRVLADYYLDKAAEVVVLSRRRFNVSGNLRCVVWDAKTPGAWMEELSGADMLINLCGRNVNCRYNARNRREIVASRTIPTALLGKAVARLQQPPRLWINVTSATIYRHAEDRAQTETAGEAGYGFSVDVCKQWEATFFNCITPGVRKVALRLGIVLGRRDGVFPRLLNLVRLGLGGRQGDGSQYVSWIHEQDAAQITEWLLNGPAVDGVVNATAPEPVRNKVLMQTLRQTYGVPFGLPAPAWLLAIGARIIGTETELILKSRWVLPLRLQELGYRFQYPGIRAAIHDILSTRS</sequence>
<dbReference type="PANTHER" id="PTHR11092:SF0">
    <property type="entry name" value="EPIMERASE FAMILY PROTEIN SDR39U1"/>
    <property type="match status" value="1"/>
</dbReference>
<dbReference type="InterPro" id="IPR013549">
    <property type="entry name" value="DUF1731"/>
</dbReference>
<comment type="similarity">
    <text evidence="1">Belongs to the NAD(P)-dependent epimerase/dehydratase family. SDR39U1 subfamily.</text>
</comment>
<name>A0A2T3HPN9_9SPHI</name>
<dbReference type="OrthoDB" id="9801773at2"/>
<evidence type="ECO:0000313" key="4">
    <source>
        <dbReference type="EMBL" id="PST84351.1"/>
    </source>
</evidence>
<dbReference type="Pfam" id="PF01370">
    <property type="entry name" value="Epimerase"/>
    <property type="match status" value="1"/>
</dbReference>
<proteinExistence type="inferred from homology"/>
<dbReference type="Gene3D" id="3.40.50.720">
    <property type="entry name" value="NAD(P)-binding Rossmann-like Domain"/>
    <property type="match status" value="1"/>
</dbReference>
<evidence type="ECO:0000256" key="1">
    <source>
        <dbReference type="ARBA" id="ARBA00009353"/>
    </source>
</evidence>
<feature type="domain" description="DUF1731" evidence="3">
    <location>
        <begin position="255"/>
        <end position="304"/>
    </location>
</feature>
<dbReference type="SUPFAM" id="SSF51735">
    <property type="entry name" value="NAD(P)-binding Rossmann-fold domains"/>
    <property type="match status" value="1"/>
</dbReference>
<dbReference type="InterPro" id="IPR010099">
    <property type="entry name" value="SDR39U1"/>
</dbReference>
<dbReference type="PANTHER" id="PTHR11092">
    <property type="entry name" value="SUGAR NUCLEOTIDE EPIMERASE RELATED"/>
    <property type="match status" value="1"/>
</dbReference>
<dbReference type="InterPro" id="IPR036291">
    <property type="entry name" value="NAD(P)-bd_dom_sf"/>
</dbReference>
<evidence type="ECO:0000259" key="2">
    <source>
        <dbReference type="Pfam" id="PF01370"/>
    </source>
</evidence>
<gene>
    <name evidence="4" type="ORF">C7T94_06445</name>
</gene>
<dbReference type="EMBL" id="PYLS01000004">
    <property type="protein sequence ID" value="PST84351.1"/>
    <property type="molecule type" value="Genomic_DNA"/>
</dbReference>
<accession>A0A2T3HPN9</accession>
<keyword evidence="5" id="KW-1185">Reference proteome</keyword>
<dbReference type="Proteomes" id="UP000240912">
    <property type="component" value="Unassembled WGS sequence"/>
</dbReference>
<dbReference type="Pfam" id="PF08338">
    <property type="entry name" value="DUF1731"/>
    <property type="match status" value="1"/>
</dbReference>